<reference evidence="6 7" key="1">
    <citation type="submission" date="2018-07" db="EMBL/GenBank/DDBJ databases">
        <title>Genome sequencing of Moraxellaceae gen. HYN0046.</title>
        <authorList>
            <person name="Kim M."/>
            <person name="Yi H."/>
        </authorList>
    </citation>
    <scope>NUCLEOTIDE SEQUENCE [LARGE SCALE GENOMIC DNA]</scope>
    <source>
        <strain evidence="6 7">HYN0046</strain>
    </source>
</reference>
<dbReference type="InterPro" id="IPR005631">
    <property type="entry name" value="SDH"/>
</dbReference>
<evidence type="ECO:0000256" key="2">
    <source>
        <dbReference type="ARBA" id="ARBA00008571"/>
    </source>
</evidence>
<organism evidence="6 7">
    <name type="scientific">Aquirhabdus parva</name>
    <dbReference type="NCBI Taxonomy" id="2283318"/>
    <lineage>
        <taxon>Bacteria</taxon>
        <taxon>Pseudomonadati</taxon>
        <taxon>Pseudomonadota</taxon>
        <taxon>Gammaproteobacteria</taxon>
        <taxon>Moraxellales</taxon>
        <taxon>Moraxellaceae</taxon>
        <taxon>Aquirhabdus</taxon>
    </lineage>
</organism>
<dbReference type="RefSeq" id="WP_114900304.1">
    <property type="nucleotide sequence ID" value="NZ_CP031222.1"/>
</dbReference>
<dbReference type="InterPro" id="IPR036714">
    <property type="entry name" value="SDH_sf"/>
</dbReference>
<evidence type="ECO:0000256" key="1">
    <source>
        <dbReference type="ARBA" id="ARBA00004496"/>
    </source>
</evidence>
<dbReference type="AlphaFoldDB" id="A0A345PA87"/>
<comment type="similarity">
    <text evidence="2">Belongs to the SdhE FAD assembly factor family.</text>
</comment>
<sequence>MSNQAISNPETPAEINLADRKVIYRARRGLKELDYYFDPYVREHFLQADSTEKAAFSELIDQEDPDLLDWFMNVTEPPASLTAIIARLKSLRA</sequence>
<dbReference type="PANTHER" id="PTHR39585:SF1">
    <property type="entry name" value="FAD ASSEMBLY FACTOR SDHE"/>
    <property type="match status" value="1"/>
</dbReference>
<dbReference type="Proteomes" id="UP000253940">
    <property type="component" value="Chromosome"/>
</dbReference>
<dbReference type="Gene3D" id="1.10.150.250">
    <property type="entry name" value="Flavinator of succinate dehydrogenase"/>
    <property type="match status" value="1"/>
</dbReference>
<accession>A0A345PA87</accession>
<evidence type="ECO:0000313" key="6">
    <source>
        <dbReference type="EMBL" id="AXI04196.1"/>
    </source>
</evidence>
<gene>
    <name evidence="6" type="ORF">HYN46_15915</name>
</gene>
<evidence type="ECO:0000256" key="4">
    <source>
        <dbReference type="ARBA" id="ARBA00022490"/>
    </source>
</evidence>
<dbReference type="EMBL" id="CP031222">
    <property type="protein sequence ID" value="AXI04196.1"/>
    <property type="molecule type" value="Genomic_DNA"/>
</dbReference>
<name>A0A345PA87_9GAMM</name>
<dbReference type="OrthoDB" id="9180899at2"/>
<keyword evidence="7" id="KW-1185">Reference proteome</keyword>
<evidence type="ECO:0000256" key="3">
    <source>
        <dbReference type="ARBA" id="ARBA00019418"/>
    </source>
</evidence>
<comment type="subcellular location">
    <subcellularLocation>
        <location evidence="1">Cytoplasm</location>
    </subcellularLocation>
</comment>
<evidence type="ECO:0000313" key="7">
    <source>
        <dbReference type="Proteomes" id="UP000253940"/>
    </source>
</evidence>
<proteinExistence type="inferred from homology"/>
<keyword evidence="5" id="KW-0143">Chaperone</keyword>
<dbReference type="Pfam" id="PF03937">
    <property type="entry name" value="Sdh5"/>
    <property type="match status" value="1"/>
</dbReference>
<dbReference type="SUPFAM" id="SSF109910">
    <property type="entry name" value="YgfY-like"/>
    <property type="match status" value="1"/>
</dbReference>
<dbReference type="PANTHER" id="PTHR39585">
    <property type="entry name" value="FAD ASSEMBLY FACTOR SDHE"/>
    <property type="match status" value="1"/>
</dbReference>
<dbReference type="GO" id="GO:0005737">
    <property type="term" value="C:cytoplasm"/>
    <property type="evidence" value="ECO:0007669"/>
    <property type="project" value="UniProtKB-SubCell"/>
</dbReference>
<protein>
    <recommendedName>
        <fullName evidence="3">FAD assembly factor SdhE</fullName>
    </recommendedName>
</protein>
<evidence type="ECO:0000256" key="5">
    <source>
        <dbReference type="ARBA" id="ARBA00023186"/>
    </source>
</evidence>
<keyword evidence="4" id="KW-0963">Cytoplasm</keyword>
<dbReference type="KEGG" id="mbah:HYN46_15915"/>
<dbReference type="GO" id="GO:0006105">
    <property type="term" value="P:succinate metabolic process"/>
    <property type="evidence" value="ECO:0007669"/>
    <property type="project" value="TreeGrafter"/>
</dbReference>
<dbReference type="InterPro" id="IPR050531">
    <property type="entry name" value="SdhE_FAD_assembly_factor"/>
</dbReference>